<dbReference type="SUPFAM" id="SSF50998">
    <property type="entry name" value="Quinoprotein alcohol dehydrogenase-like"/>
    <property type="match status" value="1"/>
</dbReference>
<dbReference type="Pfam" id="PF24883">
    <property type="entry name" value="NPHP3_N"/>
    <property type="match status" value="1"/>
</dbReference>
<evidence type="ECO:0000313" key="4">
    <source>
        <dbReference type="EMBL" id="KAF5237450.1"/>
    </source>
</evidence>
<keyword evidence="1" id="KW-0677">Repeat</keyword>
<comment type="caution">
    <text evidence="4">The sequence shown here is derived from an EMBL/GenBank/DDBJ whole genome shotgun (WGS) entry which is preliminary data.</text>
</comment>
<feature type="repeat" description="WD" evidence="2">
    <location>
        <begin position="321"/>
        <end position="362"/>
    </location>
</feature>
<evidence type="ECO:0000256" key="2">
    <source>
        <dbReference type="PROSITE-ProRule" id="PRU00221"/>
    </source>
</evidence>
<dbReference type="PANTHER" id="PTHR10039">
    <property type="entry name" value="AMELOGENIN"/>
    <property type="match status" value="1"/>
</dbReference>
<dbReference type="PROSITE" id="PS50082">
    <property type="entry name" value="WD_REPEATS_2"/>
    <property type="match status" value="1"/>
</dbReference>
<keyword evidence="5" id="KW-1185">Reference proteome</keyword>
<name>A0AAN6BZZ8_FUSAU</name>
<organism evidence="4 5">
    <name type="scientific">Fusarium austroamericanum</name>
    <dbReference type="NCBI Taxonomy" id="282268"/>
    <lineage>
        <taxon>Eukaryota</taxon>
        <taxon>Fungi</taxon>
        <taxon>Dikarya</taxon>
        <taxon>Ascomycota</taxon>
        <taxon>Pezizomycotina</taxon>
        <taxon>Sordariomycetes</taxon>
        <taxon>Hypocreomycetidae</taxon>
        <taxon>Hypocreales</taxon>
        <taxon>Nectriaceae</taxon>
        <taxon>Fusarium</taxon>
    </lineage>
</organism>
<dbReference type="InterPro" id="IPR001680">
    <property type="entry name" value="WD40_rpt"/>
</dbReference>
<keyword evidence="2" id="KW-0853">WD repeat</keyword>
<accession>A0AAN6BZZ8</accession>
<proteinExistence type="predicted"/>
<dbReference type="InterPro" id="IPR056884">
    <property type="entry name" value="NPHP3-like_N"/>
</dbReference>
<protein>
    <recommendedName>
        <fullName evidence="3">Nephrocystin 3-like N-terminal domain-containing protein</fullName>
    </recommendedName>
</protein>
<dbReference type="InterPro" id="IPR011047">
    <property type="entry name" value="Quinoprotein_ADH-like_sf"/>
</dbReference>
<evidence type="ECO:0000313" key="5">
    <source>
        <dbReference type="Proteomes" id="UP000537989"/>
    </source>
</evidence>
<gene>
    <name evidence="4" type="ORF">FAUST_6010</name>
</gene>
<evidence type="ECO:0000259" key="3">
    <source>
        <dbReference type="Pfam" id="PF24883"/>
    </source>
</evidence>
<evidence type="ECO:0000256" key="1">
    <source>
        <dbReference type="ARBA" id="ARBA00022737"/>
    </source>
</evidence>
<dbReference type="AlphaFoldDB" id="A0AAN6BZZ8"/>
<feature type="domain" description="Nephrocystin 3-like N-terminal" evidence="3">
    <location>
        <begin position="2"/>
        <end position="86"/>
    </location>
</feature>
<sequence length="894" mass="101541">MLVKRQESLLTHVWEEYEHAGKQLFEDCNAFTALSRILHAILADSNMNETVLVIDALDECVTDLHLLLDLLVDLSQQNVRWIVSSRNWPEIDVLHDAAQKLVLRLELNEASISQAVKLFIKYKVRTISTRKGLDTDTELAIQEYMDSNCSETFLWVALACQLIEDPKLPGWKILTKLRETPAGLENIYRRMLDHTLVSHCKEDCKQILKLTLTAYRPMTLDELLSLWEPSEDTPFDKHVLQQIVERTGSFLILKDDTIYFIHQSAKDYLIVEATEELDFVRHLQHYHTFNSDICIEVAPLQIYASGLTFCPEIFLETPAELLSHACDVVLGAYSTDHTRLACLSSEGKIAIWDMEREQVLKKLDVNVHGFPKPEKLDKGALTFTSDISTLLLAYHGRIGMWNIDRESFSQPFDIGSYSVTKCHVFGREGTLLATVETGVVEIWNLGDNHMIQQYTHQNLVKVTHRIPIAFSHDGNKFVVIEVGRVVVHDLEDGKDLCIDTDAMGFKTCIAAPVFTRTGNIGVPCENGIHLLAANGAHLGTFDVKAHGGFCFSADELQIAVVVSQSFSACEIGIWDADLLPTKTDEDVEQWDYTPDCFISRNGGQLALVSPDKISICNTQSGLLEKSFKTHGLLSVRFSEDFRWFAWKGHGDNVLRFWDTLKDEMVMENLNLVVIWSLNGEITIWDLLSRSPRSHVSSEEIKQHYTFKIDHEAFVFSLLTDEVFLSNAKNGIEAYDTRTGALTRTFKLPYPLLSTLSLSEDGLRLVVNQCADCGDCVVLDVKTGSRLTHVYDWQFTAGLTDQRIRTQYGVLDIRNRILMDTNSSDFGDDRFSIAVNKQEPDDYWIMCGNRKVIWIPYDFRGGLLGDMEFRHPKSTKNTMAFTNHTRGGVMWLRFL</sequence>
<dbReference type="Gene3D" id="2.130.10.10">
    <property type="entry name" value="YVTN repeat-like/Quinoprotein amine dehydrogenase"/>
    <property type="match status" value="3"/>
</dbReference>
<reference evidence="4 5" key="1">
    <citation type="submission" date="2020-02" db="EMBL/GenBank/DDBJ databases">
        <title>Identification and distribution of gene clusters putatively required for synthesis of sphingolipid metabolism inhibitors in phylogenetically diverse species of the filamentous fungus Fusarium.</title>
        <authorList>
            <person name="Kim H.-S."/>
            <person name="Busman M."/>
            <person name="Brown D.W."/>
            <person name="Divon H."/>
            <person name="Uhlig S."/>
            <person name="Proctor R.H."/>
        </authorList>
    </citation>
    <scope>NUCLEOTIDE SEQUENCE [LARGE SCALE GENOMIC DNA]</scope>
    <source>
        <strain evidence="4 5">NRRL 2903</strain>
    </source>
</reference>
<dbReference type="EMBL" id="JAAMOD010000158">
    <property type="protein sequence ID" value="KAF5237450.1"/>
    <property type="molecule type" value="Genomic_DNA"/>
</dbReference>
<dbReference type="InterPro" id="IPR015943">
    <property type="entry name" value="WD40/YVTN_repeat-like_dom_sf"/>
</dbReference>
<dbReference type="Proteomes" id="UP000537989">
    <property type="component" value="Unassembled WGS sequence"/>
</dbReference>